<protein>
    <submittedName>
        <fullName evidence="1">Uncharacterized protein</fullName>
    </submittedName>
</protein>
<accession>A0AAF0YD91</accession>
<dbReference type="Proteomes" id="UP000827549">
    <property type="component" value="Chromosome 6"/>
</dbReference>
<evidence type="ECO:0000313" key="1">
    <source>
        <dbReference type="EMBL" id="WOO84603.1"/>
    </source>
</evidence>
<reference evidence="1" key="1">
    <citation type="submission" date="2023-10" db="EMBL/GenBank/DDBJ databases">
        <authorList>
            <person name="Noh H."/>
        </authorList>
    </citation>
    <scope>NUCLEOTIDE SEQUENCE</scope>
    <source>
        <strain evidence="1">DUCC4014</strain>
    </source>
</reference>
<organism evidence="1 2">
    <name type="scientific">Vanrija pseudolonga</name>
    <dbReference type="NCBI Taxonomy" id="143232"/>
    <lineage>
        <taxon>Eukaryota</taxon>
        <taxon>Fungi</taxon>
        <taxon>Dikarya</taxon>
        <taxon>Basidiomycota</taxon>
        <taxon>Agaricomycotina</taxon>
        <taxon>Tremellomycetes</taxon>
        <taxon>Trichosporonales</taxon>
        <taxon>Trichosporonaceae</taxon>
        <taxon>Vanrija</taxon>
    </lineage>
</organism>
<gene>
    <name evidence="1" type="ORF">LOC62_06G008124</name>
</gene>
<name>A0AAF0YD91_9TREE</name>
<dbReference type="GeneID" id="87811291"/>
<dbReference type="AlphaFoldDB" id="A0AAF0YD91"/>
<dbReference type="RefSeq" id="XP_062630629.1">
    <property type="nucleotide sequence ID" value="XM_062774645.1"/>
</dbReference>
<sequence>MSSTEPAEPDAAAAARADARALRIAKAVERSKTEYKPEHAYTERGWFNAAGPSDPAKAKADRQKVEYIATRALVVDRDRVSAAAALAAVRAAAGAKALSGLPRELLGTALAAAVAARDDAACVEFAAAAKGHWGTNVGLALASAQALSAGGKTRDSLAPLLASTGVALHYPILEALRSALEAEVAGEGGDDGVETLTQVVRTVAASRAWAFARPLFAEGKPAQSPAQPAVAEDLRERIAAVDRQALAKRLAVERGVLDGAVARLARALGSAVHEEPEAAPGERVERGVREL</sequence>
<proteinExistence type="predicted"/>
<keyword evidence="2" id="KW-1185">Reference proteome</keyword>
<dbReference type="EMBL" id="CP086719">
    <property type="protein sequence ID" value="WOO84603.1"/>
    <property type="molecule type" value="Genomic_DNA"/>
</dbReference>
<evidence type="ECO:0000313" key="2">
    <source>
        <dbReference type="Proteomes" id="UP000827549"/>
    </source>
</evidence>